<dbReference type="Pfam" id="PF01425">
    <property type="entry name" value="Amidase"/>
    <property type="match status" value="1"/>
</dbReference>
<dbReference type="GO" id="GO:0050567">
    <property type="term" value="F:glutaminyl-tRNA synthase (glutamine-hydrolyzing) activity"/>
    <property type="evidence" value="ECO:0007669"/>
    <property type="project" value="UniProtKB-UniRule"/>
</dbReference>
<comment type="subcellular location">
    <subcellularLocation>
        <location evidence="7">Mitochondrion</location>
    </subcellularLocation>
</comment>
<comment type="caution">
    <text evidence="9">The sequence shown here is derived from an EMBL/GenBank/DDBJ whole genome shotgun (WGS) entry which is preliminary data.</text>
</comment>
<dbReference type="SUPFAM" id="SSF75304">
    <property type="entry name" value="Amidase signature (AS) enzymes"/>
    <property type="match status" value="1"/>
</dbReference>
<evidence type="ECO:0000313" key="9">
    <source>
        <dbReference type="EMBL" id="KAJ3258449.1"/>
    </source>
</evidence>
<evidence type="ECO:0000256" key="1">
    <source>
        <dbReference type="ARBA" id="ARBA00008069"/>
    </source>
</evidence>
<keyword evidence="2 7" id="KW-0436">Ligase</keyword>
<dbReference type="GO" id="GO:0032543">
    <property type="term" value="P:mitochondrial translation"/>
    <property type="evidence" value="ECO:0007669"/>
    <property type="project" value="UniProtKB-UniRule"/>
</dbReference>
<keyword evidence="3 7" id="KW-0547">Nucleotide-binding</keyword>
<dbReference type="InterPro" id="IPR020556">
    <property type="entry name" value="Amidase_CS"/>
</dbReference>
<dbReference type="PANTHER" id="PTHR11895">
    <property type="entry name" value="TRANSAMIDASE"/>
    <property type="match status" value="1"/>
</dbReference>
<dbReference type="InterPro" id="IPR023631">
    <property type="entry name" value="Amidase_dom"/>
</dbReference>
<evidence type="ECO:0000256" key="7">
    <source>
        <dbReference type="HAMAP-Rule" id="MF_03150"/>
    </source>
</evidence>
<feature type="domain" description="Amidase" evidence="8">
    <location>
        <begin position="7"/>
        <end position="446"/>
    </location>
</feature>
<evidence type="ECO:0000256" key="2">
    <source>
        <dbReference type="ARBA" id="ARBA00022598"/>
    </source>
</evidence>
<dbReference type="GO" id="GO:0070681">
    <property type="term" value="P:glutaminyl-tRNAGln biosynthesis via transamidation"/>
    <property type="evidence" value="ECO:0007669"/>
    <property type="project" value="UniProtKB-UniRule"/>
</dbReference>
<dbReference type="Gene3D" id="3.90.1300.10">
    <property type="entry name" value="Amidase signature (AS) domain"/>
    <property type="match status" value="1"/>
</dbReference>
<comment type="subunit">
    <text evidence="7">Subunit of the heterotrimeric GatCAB amidotransferase (AdT) complex, composed of A, B and C subunits.</text>
</comment>
<comment type="catalytic activity">
    <reaction evidence="6 7">
        <text>L-glutamyl-tRNA(Gln) + L-glutamine + ATP + H2O = L-glutaminyl-tRNA(Gln) + L-glutamate + ADP + phosphate + H(+)</text>
        <dbReference type="Rhea" id="RHEA:17521"/>
        <dbReference type="Rhea" id="RHEA-COMP:9681"/>
        <dbReference type="Rhea" id="RHEA-COMP:9684"/>
        <dbReference type="ChEBI" id="CHEBI:15377"/>
        <dbReference type="ChEBI" id="CHEBI:15378"/>
        <dbReference type="ChEBI" id="CHEBI:29985"/>
        <dbReference type="ChEBI" id="CHEBI:30616"/>
        <dbReference type="ChEBI" id="CHEBI:43474"/>
        <dbReference type="ChEBI" id="CHEBI:58359"/>
        <dbReference type="ChEBI" id="CHEBI:78520"/>
        <dbReference type="ChEBI" id="CHEBI:78521"/>
        <dbReference type="ChEBI" id="CHEBI:456216"/>
        <dbReference type="EC" id="6.3.5.7"/>
    </reaction>
</comment>
<sequence>MKEKVVECFRQIHLKNKRLNALISQTDSQMLLDQIGNKNGRLRGIPIVVKDNFATAEFKTTCASKILSAYYSPIESTAVRKIKEEGGLIIGKANMDEFGMGSFNTNSFYGPSLNPVDPLRVCGGSSGGSAAAVAAGFCAVAIGSDTGGSVRLPASYCGIYGFKPSYGSISRYGLIPYAHSLDTVGILSKDLNIICDVFDVLKGKDELDPTSIVSKERKEILEIENLRIGVPQEYHVDGISDAVLRVWSQTLEKLEKRGAKIVPVSIPSTSQALSAYYIIAPAEAYSNLAKYDGIRYGFKANGDNYKDSLFKTRTEGFGNEVKKRIMIGAYVLKSLEKSRFYVAAQKVRKQVQDDFDRVFQAVNPLTGAKYENSPQIDFLLTPSALDVAPTLEMTKSKDWNPYINDVFTVPASLAGLPAISMNGGNENGLPIGIQLVGQYGNDLNVLEFAKLLSQ</sequence>
<feature type="active site" description="Charge relay system" evidence="7">
    <location>
        <position position="50"/>
    </location>
</feature>
<proteinExistence type="inferred from homology"/>
<protein>
    <recommendedName>
        <fullName evidence="7">Glutamyl-tRNA(Gln) amidotransferase subunit A, mitochondrial</fullName>
        <shortName evidence="7">Glu-AdT subunit A</shortName>
        <ecNumber evidence="7">6.3.5.7</ecNumber>
    </recommendedName>
</protein>
<feature type="active site" description="Charge relay system" evidence="7">
    <location>
        <position position="125"/>
    </location>
</feature>
<dbReference type="InterPro" id="IPR036928">
    <property type="entry name" value="AS_sf"/>
</dbReference>
<dbReference type="GO" id="GO:0030956">
    <property type="term" value="C:glutamyl-tRNA(Gln) amidotransferase complex"/>
    <property type="evidence" value="ECO:0007669"/>
    <property type="project" value="UniProtKB-UniRule"/>
</dbReference>
<dbReference type="EMBL" id="JADGKB010000027">
    <property type="protein sequence ID" value="KAJ3258449.1"/>
    <property type="molecule type" value="Genomic_DNA"/>
</dbReference>
<keyword evidence="10" id="KW-1185">Reference proteome</keyword>
<comment type="similarity">
    <text evidence="1 7">Belongs to the amidase family. GatA subfamily.</text>
</comment>
<dbReference type="AlphaFoldDB" id="A0AAD5UHQ9"/>
<dbReference type="InterPro" id="IPR004412">
    <property type="entry name" value="GatA"/>
</dbReference>
<keyword evidence="7" id="KW-0496">Mitochondrion</keyword>
<dbReference type="GO" id="GO:0005524">
    <property type="term" value="F:ATP binding"/>
    <property type="evidence" value="ECO:0007669"/>
    <property type="project" value="UniProtKB-KW"/>
</dbReference>
<dbReference type="EC" id="6.3.5.7" evidence="7"/>
<keyword evidence="5 7" id="KW-0648">Protein biosynthesis</keyword>
<evidence type="ECO:0000256" key="4">
    <source>
        <dbReference type="ARBA" id="ARBA00022840"/>
    </source>
</evidence>
<feature type="active site" description="Acyl-ester intermediate" evidence="7">
    <location>
        <position position="149"/>
    </location>
</feature>
<dbReference type="PROSITE" id="PS00571">
    <property type="entry name" value="AMIDASES"/>
    <property type="match status" value="1"/>
</dbReference>
<dbReference type="Proteomes" id="UP001210925">
    <property type="component" value="Unassembled WGS sequence"/>
</dbReference>
<evidence type="ECO:0000313" key="10">
    <source>
        <dbReference type="Proteomes" id="UP001210925"/>
    </source>
</evidence>
<accession>A0AAD5UHQ9</accession>
<name>A0AAD5UHQ9_9FUNG</name>
<evidence type="ECO:0000256" key="6">
    <source>
        <dbReference type="ARBA" id="ARBA00047407"/>
    </source>
</evidence>
<dbReference type="NCBIfam" id="TIGR00132">
    <property type="entry name" value="gatA"/>
    <property type="match status" value="1"/>
</dbReference>
<reference evidence="9" key="1">
    <citation type="submission" date="2020-05" db="EMBL/GenBank/DDBJ databases">
        <title>Phylogenomic resolution of chytrid fungi.</title>
        <authorList>
            <person name="Stajich J.E."/>
            <person name="Amses K."/>
            <person name="Simmons R."/>
            <person name="Seto K."/>
            <person name="Myers J."/>
            <person name="Bonds A."/>
            <person name="Quandt C.A."/>
            <person name="Barry K."/>
            <person name="Liu P."/>
            <person name="Grigoriev I."/>
            <person name="Longcore J.E."/>
            <person name="James T.Y."/>
        </authorList>
    </citation>
    <scope>NUCLEOTIDE SEQUENCE</scope>
    <source>
        <strain evidence="9">PLAUS21</strain>
    </source>
</reference>
<comment type="function">
    <text evidence="7">Allows the formation of correctly charged Gln-tRNA(Gln) through the transamidation of misacylated Glu-tRNA(Gln) in the mitochondria. The reaction takes place in the presence of glutamine and ATP through an activated gamma-phospho-Glu-tRNA(Gln).</text>
</comment>
<evidence type="ECO:0000259" key="8">
    <source>
        <dbReference type="Pfam" id="PF01425"/>
    </source>
</evidence>
<dbReference type="InterPro" id="IPR000120">
    <property type="entry name" value="Amidase"/>
</dbReference>
<keyword evidence="4 7" id="KW-0067">ATP-binding</keyword>
<organism evidence="9 10">
    <name type="scientific">Boothiomyces macroporosus</name>
    <dbReference type="NCBI Taxonomy" id="261099"/>
    <lineage>
        <taxon>Eukaryota</taxon>
        <taxon>Fungi</taxon>
        <taxon>Fungi incertae sedis</taxon>
        <taxon>Chytridiomycota</taxon>
        <taxon>Chytridiomycota incertae sedis</taxon>
        <taxon>Chytridiomycetes</taxon>
        <taxon>Rhizophydiales</taxon>
        <taxon>Terramycetaceae</taxon>
        <taxon>Boothiomyces</taxon>
    </lineage>
</organism>
<evidence type="ECO:0000256" key="3">
    <source>
        <dbReference type="ARBA" id="ARBA00022741"/>
    </source>
</evidence>
<gene>
    <name evidence="9" type="primary">HER2</name>
    <name evidence="9" type="ORF">HK103_003571</name>
</gene>
<dbReference type="PANTHER" id="PTHR11895:SF7">
    <property type="entry name" value="GLUTAMYL-TRNA(GLN) AMIDOTRANSFERASE SUBUNIT A, MITOCHONDRIAL"/>
    <property type="match status" value="1"/>
</dbReference>
<dbReference type="HAMAP" id="MF_00120">
    <property type="entry name" value="GatA"/>
    <property type="match status" value="1"/>
</dbReference>
<evidence type="ECO:0000256" key="5">
    <source>
        <dbReference type="ARBA" id="ARBA00022917"/>
    </source>
</evidence>
<dbReference type="GO" id="GO:0005739">
    <property type="term" value="C:mitochondrion"/>
    <property type="evidence" value="ECO:0007669"/>
    <property type="project" value="UniProtKB-SubCell"/>
</dbReference>